<keyword evidence="3" id="KW-0677">Repeat</keyword>
<evidence type="ECO:0000256" key="2">
    <source>
        <dbReference type="ARBA" id="ARBA00022679"/>
    </source>
</evidence>
<keyword evidence="7" id="KW-1185">Reference proteome</keyword>
<organism evidence="6 7">
    <name type="scientific">Dactylosporangium sucinum</name>
    <dbReference type="NCBI Taxonomy" id="1424081"/>
    <lineage>
        <taxon>Bacteria</taxon>
        <taxon>Bacillati</taxon>
        <taxon>Actinomycetota</taxon>
        <taxon>Actinomycetes</taxon>
        <taxon>Micromonosporales</taxon>
        <taxon>Micromonosporaceae</taxon>
        <taxon>Dactylosporangium</taxon>
    </lineage>
</organism>
<dbReference type="Proteomes" id="UP000642070">
    <property type="component" value="Unassembled WGS sequence"/>
</dbReference>
<dbReference type="SUPFAM" id="SSF51161">
    <property type="entry name" value="Trimeric LpxA-like enzymes"/>
    <property type="match status" value="1"/>
</dbReference>
<dbReference type="Pfam" id="PF00132">
    <property type="entry name" value="Hexapep"/>
    <property type="match status" value="1"/>
</dbReference>
<evidence type="ECO:0000313" key="7">
    <source>
        <dbReference type="Proteomes" id="UP000642070"/>
    </source>
</evidence>
<dbReference type="InterPro" id="IPR050179">
    <property type="entry name" value="Trans_hexapeptide_repeat"/>
</dbReference>
<gene>
    <name evidence="6" type="ORF">GCM10007977_085420</name>
</gene>
<dbReference type="PROSITE" id="PS00101">
    <property type="entry name" value="HEXAPEP_TRANSFERASES"/>
    <property type="match status" value="1"/>
</dbReference>
<dbReference type="RefSeq" id="WP_190255790.1">
    <property type="nucleotide sequence ID" value="NZ_BMPI01000061.1"/>
</dbReference>
<evidence type="ECO:0000256" key="3">
    <source>
        <dbReference type="ARBA" id="ARBA00022737"/>
    </source>
</evidence>
<dbReference type="PANTHER" id="PTHR43300">
    <property type="entry name" value="ACETYLTRANSFERASE"/>
    <property type="match status" value="1"/>
</dbReference>
<dbReference type="GO" id="GO:0009085">
    <property type="term" value="P:lysine biosynthetic process"/>
    <property type="evidence" value="ECO:0007669"/>
    <property type="project" value="UniProtKB-KW"/>
</dbReference>
<keyword evidence="5" id="KW-0457">Lysine biosynthesis</keyword>
<dbReference type="GO" id="GO:0019877">
    <property type="term" value="P:diaminopimelate biosynthetic process"/>
    <property type="evidence" value="ECO:0007669"/>
    <property type="project" value="UniProtKB-KW"/>
</dbReference>
<accession>A0A917X609</accession>
<evidence type="ECO:0000256" key="4">
    <source>
        <dbReference type="ARBA" id="ARBA00022915"/>
    </source>
</evidence>
<dbReference type="AlphaFoldDB" id="A0A917X609"/>
<keyword evidence="1" id="KW-0028">Amino-acid biosynthesis</keyword>
<evidence type="ECO:0000256" key="5">
    <source>
        <dbReference type="ARBA" id="ARBA00023154"/>
    </source>
</evidence>
<dbReference type="GO" id="GO:0016746">
    <property type="term" value="F:acyltransferase activity"/>
    <property type="evidence" value="ECO:0007669"/>
    <property type="project" value="UniProtKB-KW"/>
</dbReference>
<keyword evidence="2" id="KW-0808">Transferase</keyword>
<protein>
    <submittedName>
        <fullName evidence="6">Acyltransferase</fullName>
    </submittedName>
</protein>
<dbReference type="InterPro" id="IPR018357">
    <property type="entry name" value="Hexapep_transf_CS"/>
</dbReference>
<evidence type="ECO:0000313" key="6">
    <source>
        <dbReference type="EMBL" id="GGM70514.1"/>
    </source>
</evidence>
<dbReference type="InterPro" id="IPR001451">
    <property type="entry name" value="Hexapep"/>
</dbReference>
<reference evidence="6" key="1">
    <citation type="journal article" date="2014" name="Int. J. Syst. Evol. Microbiol.">
        <title>Complete genome sequence of Corynebacterium casei LMG S-19264T (=DSM 44701T), isolated from a smear-ripened cheese.</title>
        <authorList>
            <consortium name="US DOE Joint Genome Institute (JGI-PGF)"/>
            <person name="Walter F."/>
            <person name="Albersmeier A."/>
            <person name="Kalinowski J."/>
            <person name="Ruckert C."/>
        </authorList>
    </citation>
    <scope>NUCLEOTIDE SEQUENCE</scope>
    <source>
        <strain evidence="6">JCM 19831</strain>
    </source>
</reference>
<dbReference type="Gene3D" id="2.160.10.10">
    <property type="entry name" value="Hexapeptide repeat proteins"/>
    <property type="match status" value="2"/>
</dbReference>
<dbReference type="InterPro" id="IPR011004">
    <property type="entry name" value="Trimer_LpxA-like_sf"/>
</dbReference>
<dbReference type="PANTHER" id="PTHR43300:SF10">
    <property type="entry name" value="2,3,4,5-TETRAHYDROPYRIDINE-2,6-DICARBOXYLATE N-ACETYLTRANSFERASE"/>
    <property type="match status" value="1"/>
</dbReference>
<comment type="caution">
    <text evidence="6">The sequence shown here is derived from an EMBL/GenBank/DDBJ whole genome shotgun (WGS) entry which is preliminary data.</text>
</comment>
<evidence type="ECO:0000256" key="1">
    <source>
        <dbReference type="ARBA" id="ARBA00022605"/>
    </source>
</evidence>
<name>A0A917X609_9ACTN</name>
<reference evidence="6" key="2">
    <citation type="submission" date="2020-09" db="EMBL/GenBank/DDBJ databases">
        <authorList>
            <person name="Sun Q."/>
            <person name="Ohkuma M."/>
        </authorList>
    </citation>
    <scope>NUCLEOTIDE SEQUENCE</scope>
    <source>
        <strain evidence="6">JCM 19831</strain>
    </source>
</reference>
<keyword evidence="4" id="KW-0220">Diaminopimelate biosynthesis</keyword>
<dbReference type="Pfam" id="PF14602">
    <property type="entry name" value="Hexapep_2"/>
    <property type="match status" value="1"/>
</dbReference>
<proteinExistence type="predicted"/>
<dbReference type="EMBL" id="BMPI01000061">
    <property type="protein sequence ID" value="GGM70514.1"/>
    <property type="molecule type" value="Genomic_DNA"/>
</dbReference>
<sequence length="215" mass="22387">MSEEIFPGVQLGEGTVVEPGARIGVPPRGREPGELPTVIGANSRIRSGTVIYAGTVIGERFNSGHGAMIRENNVIGDGCSVGTNAVLEPGNRIGDGSRVHSHCFLENVTLGRRVFLGPGVVFTDDPHPPCPRYDECVGGATVEDDASIGGNATILPGVRIGARALVGAGSVVTRDVPADTVVAGSPAREKRKIDELVCAPGHFAKPYEWRAALDS</sequence>
<dbReference type="CDD" id="cd03358">
    <property type="entry name" value="LbH_WxcM_N_like"/>
    <property type="match status" value="1"/>
</dbReference>
<keyword evidence="6" id="KW-0012">Acyltransferase</keyword>